<dbReference type="RefSeq" id="WP_222405730.1">
    <property type="nucleotide sequence ID" value="NZ_JAHVKP010000001.1"/>
</dbReference>
<name>A0A9Q3S3H0_9SPHN</name>
<dbReference type="GO" id="GO:0016301">
    <property type="term" value="F:kinase activity"/>
    <property type="evidence" value="ECO:0007669"/>
    <property type="project" value="UniProtKB-KW"/>
</dbReference>
<dbReference type="EMBL" id="JAHVKP010000001">
    <property type="protein sequence ID" value="MBY6219105.1"/>
    <property type="molecule type" value="Genomic_DNA"/>
</dbReference>
<keyword evidence="2" id="KW-0418">Kinase</keyword>
<evidence type="ECO:0000313" key="3">
    <source>
        <dbReference type="Proteomes" id="UP000824927"/>
    </source>
</evidence>
<evidence type="ECO:0000313" key="2">
    <source>
        <dbReference type="EMBL" id="MBY6219105.1"/>
    </source>
</evidence>
<dbReference type="Pfam" id="PF00781">
    <property type="entry name" value="DAGK_cat"/>
    <property type="match status" value="1"/>
</dbReference>
<sequence length="285" mass="30286">MASDNSIWLLTNARSGSNSAQAIDLTEEQCDRHGFCVERKICFPDEDLPTAADLDRAGITRLAIFTGDGTLNAAITSLYGWSGAIAVLPGGTMNLLSKRLHGVDASLEDIIARMASGAAKRVRPQITRCAPGDALAGLLVGPGTSWAGVRESMRDFDIAGIAEGTSEAIADITGESMVRCVEPERGRNEGFPLIELSPGHRGMHVDAFHAEGTGEVLSQSLALLKRNFREGPHTRLGLLDEVTLETVDGSPLPILIDGEPAELGPRAQFTMASCEVDLLATHHGY</sequence>
<proteinExistence type="predicted"/>
<evidence type="ECO:0000259" key="1">
    <source>
        <dbReference type="Pfam" id="PF00781"/>
    </source>
</evidence>
<dbReference type="SUPFAM" id="SSF111331">
    <property type="entry name" value="NAD kinase/diacylglycerol kinase-like"/>
    <property type="match status" value="1"/>
</dbReference>
<protein>
    <submittedName>
        <fullName evidence="2">Acylglycerol kinase family protein</fullName>
    </submittedName>
</protein>
<organism evidence="2 3">
    <name type="scientific">Qipengyuania aquimaris</name>
    <dbReference type="NCBI Taxonomy" id="255984"/>
    <lineage>
        <taxon>Bacteria</taxon>
        <taxon>Pseudomonadati</taxon>
        <taxon>Pseudomonadota</taxon>
        <taxon>Alphaproteobacteria</taxon>
        <taxon>Sphingomonadales</taxon>
        <taxon>Erythrobacteraceae</taxon>
        <taxon>Qipengyuania</taxon>
    </lineage>
</organism>
<accession>A0A9Q3S3H0</accession>
<dbReference type="InterPro" id="IPR016064">
    <property type="entry name" value="NAD/diacylglycerol_kinase_sf"/>
</dbReference>
<dbReference type="AlphaFoldDB" id="A0A9Q3S3H0"/>
<gene>
    <name evidence="2" type="ORF">KUV31_12215</name>
</gene>
<dbReference type="Proteomes" id="UP000824927">
    <property type="component" value="Unassembled WGS sequence"/>
</dbReference>
<reference evidence="2" key="1">
    <citation type="submission" date="2021-06" db="EMBL/GenBank/DDBJ databases">
        <title>50 bacteria genomes isolated from Dapeng, Shenzhen, China.</title>
        <authorList>
            <person name="Zheng W."/>
            <person name="Yu S."/>
            <person name="Huang Y."/>
        </authorList>
    </citation>
    <scope>NUCLEOTIDE SEQUENCE</scope>
    <source>
        <strain evidence="2">DP4N28-2</strain>
    </source>
</reference>
<comment type="caution">
    <text evidence="2">The sequence shown here is derived from an EMBL/GenBank/DDBJ whole genome shotgun (WGS) entry which is preliminary data.</text>
</comment>
<dbReference type="InterPro" id="IPR001206">
    <property type="entry name" value="Diacylglycerol_kinase_cat_dom"/>
</dbReference>
<dbReference type="InterPro" id="IPR017438">
    <property type="entry name" value="ATP-NAD_kinase_N"/>
</dbReference>
<keyword evidence="2" id="KW-0808">Transferase</keyword>
<feature type="domain" description="DAGKc" evidence="1">
    <location>
        <begin position="7"/>
        <end position="122"/>
    </location>
</feature>
<dbReference type="Gene3D" id="3.40.50.10330">
    <property type="entry name" value="Probable inorganic polyphosphate/atp-NAD kinase, domain 1"/>
    <property type="match status" value="1"/>
</dbReference>